<gene>
    <name evidence="2" type="ORF">QBC34DRAFT_386529</name>
</gene>
<keyword evidence="3" id="KW-1185">Reference proteome</keyword>
<feature type="compositionally biased region" description="Low complexity" evidence="1">
    <location>
        <begin position="8"/>
        <end position="25"/>
    </location>
</feature>
<reference evidence="2" key="1">
    <citation type="journal article" date="2023" name="Mol. Phylogenet. Evol.">
        <title>Genome-scale phylogeny and comparative genomics of the fungal order Sordariales.</title>
        <authorList>
            <person name="Hensen N."/>
            <person name="Bonometti L."/>
            <person name="Westerberg I."/>
            <person name="Brannstrom I.O."/>
            <person name="Guillou S."/>
            <person name="Cros-Aarteil S."/>
            <person name="Calhoun S."/>
            <person name="Haridas S."/>
            <person name="Kuo A."/>
            <person name="Mondo S."/>
            <person name="Pangilinan J."/>
            <person name="Riley R."/>
            <person name="LaButti K."/>
            <person name="Andreopoulos B."/>
            <person name="Lipzen A."/>
            <person name="Chen C."/>
            <person name="Yan M."/>
            <person name="Daum C."/>
            <person name="Ng V."/>
            <person name="Clum A."/>
            <person name="Steindorff A."/>
            <person name="Ohm R.A."/>
            <person name="Martin F."/>
            <person name="Silar P."/>
            <person name="Natvig D.O."/>
            <person name="Lalanne C."/>
            <person name="Gautier V."/>
            <person name="Ament-Velasquez S.L."/>
            <person name="Kruys A."/>
            <person name="Hutchinson M.I."/>
            <person name="Powell A.J."/>
            <person name="Barry K."/>
            <person name="Miller A.N."/>
            <person name="Grigoriev I.V."/>
            <person name="Debuchy R."/>
            <person name="Gladieux P."/>
            <person name="Hiltunen Thoren M."/>
            <person name="Johannesson H."/>
        </authorList>
    </citation>
    <scope>NUCLEOTIDE SEQUENCE</scope>
    <source>
        <strain evidence="2">PSN243</strain>
    </source>
</reference>
<dbReference type="Proteomes" id="UP001321760">
    <property type="component" value="Unassembled WGS sequence"/>
</dbReference>
<sequence>MPKEKGKAAAPAASVSAAAAPAPAEGVGGAAEGANRRYLTDNPLDPDETGGPINRWQNAARPQRVFRRANDRVHATLLRDAQDEVSNQAVAVANPDTEARRLATERLASAREEGEIWGLAMRLLARDIATADDPAGGPRREMLCATREGLTQQFFDDMAEVYCDVARREDISQAELDASDPPIWYGEGAWVTKVPGGDRIW</sequence>
<dbReference type="EMBL" id="MU865998">
    <property type="protein sequence ID" value="KAK4443147.1"/>
    <property type="molecule type" value="Genomic_DNA"/>
</dbReference>
<evidence type="ECO:0000313" key="2">
    <source>
        <dbReference type="EMBL" id="KAK4443147.1"/>
    </source>
</evidence>
<name>A0AAV9G542_9PEZI</name>
<proteinExistence type="predicted"/>
<accession>A0AAV9G542</accession>
<evidence type="ECO:0000256" key="1">
    <source>
        <dbReference type="SAM" id="MobiDB-lite"/>
    </source>
</evidence>
<dbReference type="AlphaFoldDB" id="A0AAV9G542"/>
<feature type="region of interest" description="Disordered" evidence="1">
    <location>
        <begin position="1"/>
        <end position="62"/>
    </location>
</feature>
<reference evidence="2" key="2">
    <citation type="submission" date="2023-05" db="EMBL/GenBank/DDBJ databases">
        <authorList>
            <consortium name="Lawrence Berkeley National Laboratory"/>
            <person name="Steindorff A."/>
            <person name="Hensen N."/>
            <person name="Bonometti L."/>
            <person name="Westerberg I."/>
            <person name="Brannstrom I.O."/>
            <person name="Guillou S."/>
            <person name="Cros-Aarteil S."/>
            <person name="Calhoun S."/>
            <person name="Haridas S."/>
            <person name="Kuo A."/>
            <person name="Mondo S."/>
            <person name="Pangilinan J."/>
            <person name="Riley R."/>
            <person name="Labutti K."/>
            <person name="Andreopoulos B."/>
            <person name="Lipzen A."/>
            <person name="Chen C."/>
            <person name="Yanf M."/>
            <person name="Daum C."/>
            <person name="Ng V."/>
            <person name="Clum A."/>
            <person name="Ohm R."/>
            <person name="Martin F."/>
            <person name="Silar P."/>
            <person name="Natvig D."/>
            <person name="Lalanne C."/>
            <person name="Gautier V."/>
            <person name="Ament-Velasquez S.L."/>
            <person name="Kruys A."/>
            <person name="Hutchinson M.I."/>
            <person name="Powell A.J."/>
            <person name="Barry K."/>
            <person name="Miller A.N."/>
            <person name="Grigoriev I.V."/>
            <person name="Debuchy R."/>
            <person name="Gladieux P."/>
            <person name="Thoren M.H."/>
            <person name="Johannesson H."/>
        </authorList>
    </citation>
    <scope>NUCLEOTIDE SEQUENCE</scope>
    <source>
        <strain evidence="2">PSN243</strain>
    </source>
</reference>
<protein>
    <submittedName>
        <fullName evidence="2">Uncharacterized protein</fullName>
    </submittedName>
</protein>
<organism evidence="2 3">
    <name type="scientific">Podospora aff. communis PSN243</name>
    <dbReference type="NCBI Taxonomy" id="3040156"/>
    <lineage>
        <taxon>Eukaryota</taxon>
        <taxon>Fungi</taxon>
        <taxon>Dikarya</taxon>
        <taxon>Ascomycota</taxon>
        <taxon>Pezizomycotina</taxon>
        <taxon>Sordariomycetes</taxon>
        <taxon>Sordariomycetidae</taxon>
        <taxon>Sordariales</taxon>
        <taxon>Podosporaceae</taxon>
        <taxon>Podospora</taxon>
    </lineage>
</organism>
<evidence type="ECO:0000313" key="3">
    <source>
        <dbReference type="Proteomes" id="UP001321760"/>
    </source>
</evidence>
<comment type="caution">
    <text evidence="2">The sequence shown here is derived from an EMBL/GenBank/DDBJ whole genome shotgun (WGS) entry which is preliminary data.</text>
</comment>